<sequence length="262" mass="29644">MDVLVSKAMSSIASALFEPILKFVWGRAYTQHLWKDCFKVAAKSSDFDQDLAVHLASAPALERLMINTFKADRSVPSASDFAIAILFELLDRGENSNSQFSPDQIRHLAVGIRRHWLNGIINSSALQKRFVSIRDLHPAKLIGLDASCLNDENRLLGDYKEIVKRYFSSFSTSDSTETVRVWLPDEEGVVHYDECLRRFVEVKLNTSVGADRGFFRAGFDYSIERTGDRLHVCFLNTKTSMESGHFGRYSVGRATSHVLWAR</sequence>
<reference evidence="2" key="1">
    <citation type="submission" date="2016-10" db="EMBL/GenBank/DDBJ databases">
        <authorList>
            <person name="Varghese N."/>
            <person name="Submissions S."/>
        </authorList>
    </citation>
    <scope>NUCLEOTIDE SEQUENCE [LARGE SCALE GENOMIC DNA]</scope>
    <source>
        <strain evidence="2">DSM 17875</strain>
    </source>
</reference>
<name>A0A1H2GYU4_9PSED</name>
<dbReference type="OrthoDB" id="6655197at2"/>
<gene>
    <name evidence="1" type="ORF">SAMN05216296_2637</name>
</gene>
<protein>
    <submittedName>
        <fullName evidence="1">Uncharacterized protein</fullName>
    </submittedName>
</protein>
<dbReference type="Proteomes" id="UP000243232">
    <property type="component" value="Chromosome I"/>
</dbReference>
<evidence type="ECO:0000313" key="2">
    <source>
        <dbReference type="Proteomes" id="UP000243232"/>
    </source>
</evidence>
<dbReference type="EMBL" id="LT629785">
    <property type="protein sequence ID" value="SDU24754.1"/>
    <property type="molecule type" value="Genomic_DNA"/>
</dbReference>
<keyword evidence="2" id="KW-1185">Reference proteome</keyword>
<evidence type="ECO:0000313" key="1">
    <source>
        <dbReference type="EMBL" id="SDU24754.1"/>
    </source>
</evidence>
<organism evidence="1 2">
    <name type="scientific">Pseudomonas pohangensis</name>
    <dbReference type="NCBI Taxonomy" id="364197"/>
    <lineage>
        <taxon>Bacteria</taxon>
        <taxon>Pseudomonadati</taxon>
        <taxon>Pseudomonadota</taxon>
        <taxon>Gammaproteobacteria</taxon>
        <taxon>Pseudomonadales</taxon>
        <taxon>Pseudomonadaceae</taxon>
        <taxon>Pseudomonas</taxon>
    </lineage>
</organism>
<accession>A0A1H2GYU4</accession>
<proteinExistence type="predicted"/>
<dbReference type="AlphaFoldDB" id="A0A1H2GYU4"/>
<dbReference type="RefSeq" id="WP_090196134.1">
    <property type="nucleotide sequence ID" value="NZ_LT629785.1"/>
</dbReference>